<dbReference type="GO" id="GO:0005829">
    <property type="term" value="C:cytosol"/>
    <property type="evidence" value="ECO:0007669"/>
    <property type="project" value="TreeGrafter"/>
</dbReference>
<dbReference type="InterPro" id="IPR005025">
    <property type="entry name" value="FMN_Rdtase-like_dom"/>
</dbReference>
<feature type="domain" description="NADPH-dependent FMN reductase-like" evidence="1">
    <location>
        <begin position="3"/>
        <end position="150"/>
    </location>
</feature>
<comment type="caution">
    <text evidence="2">The sequence shown here is derived from an EMBL/GenBank/DDBJ whole genome shotgun (WGS) entry which is preliminary data.</text>
</comment>
<dbReference type="Proteomes" id="UP000321085">
    <property type="component" value="Unassembled WGS sequence"/>
</dbReference>
<sequence length="187" mass="19850">MTRLIGLSGSLRRGSFNSALLQTASGLMPDGSELAVGSIRGIPLYDGDLETAEGIPDQVSALKDAISAADGLLLVTPEYNNSIPGVFKNAVDWLSRPPADIKRVFGGKPVAVIGASQGGFGTILSQNAWLPVLHTLGAILWSEKRLLVSRAQTVFGQDGNLTDQKVEEQLRSFLEGFVAFVRSSPRA</sequence>
<accession>A0A512BXF2</accession>
<reference evidence="2 3" key="1">
    <citation type="submission" date="2019-07" db="EMBL/GenBank/DDBJ databases">
        <title>Whole genome shotgun sequence of Microvirga aerophila NBRC 106136.</title>
        <authorList>
            <person name="Hosoyama A."/>
            <person name="Uohara A."/>
            <person name="Ohji S."/>
            <person name="Ichikawa N."/>
        </authorList>
    </citation>
    <scope>NUCLEOTIDE SEQUENCE [LARGE SCALE GENOMIC DNA]</scope>
    <source>
        <strain evidence="2 3">NBRC 106136</strain>
    </source>
</reference>
<dbReference type="EMBL" id="BJYU01000069">
    <property type="protein sequence ID" value="GEO16623.1"/>
    <property type="molecule type" value="Genomic_DNA"/>
</dbReference>
<name>A0A512BXF2_9HYPH</name>
<dbReference type="Pfam" id="PF03358">
    <property type="entry name" value="FMN_red"/>
    <property type="match status" value="1"/>
</dbReference>
<dbReference type="InterPro" id="IPR050712">
    <property type="entry name" value="NAD(P)H-dep_reductase"/>
</dbReference>
<dbReference type="PANTHER" id="PTHR30543:SF21">
    <property type="entry name" value="NAD(P)H-DEPENDENT FMN REDUCTASE LOT6"/>
    <property type="match status" value="1"/>
</dbReference>
<dbReference type="GO" id="GO:0016491">
    <property type="term" value="F:oxidoreductase activity"/>
    <property type="evidence" value="ECO:0007669"/>
    <property type="project" value="InterPro"/>
</dbReference>
<organism evidence="2 3">
    <name type="scientific">Microvirga aerophila</name>
    <dbReference type="NCBI Taxonomy" id="670291"/>
    <lineage>
        <taxon>Bacteria</taxon>
        <taxon>Pseudomonadati</taxon>
        <taxon>Pseudomonadota</taxon>
        <taxon>Alphaproteobacteria</taxon>
        <taxon>Hyphomicrobiales</taxon>
        <taxon>Methylobacteriaceae</taxon>
        <taxon>Microvirga</taxon>
    </lineage>
</organism>
<dbReference type="AlphaFoldDB" id="A0A512BXF2"/>
<dbReference type="OrthoDB" id="9812295at2"/>
<dbReference type="RefSeq" id="WP_114188492.1">
    <property type="nucleotide sequence ID" value="NZ_BJYU01000069.1"/>
</dbReference>
<evidence type="ECO:0000313" key="2">
    <source>
        <dbReference type="EMBL" id="GEO16623.1"/>
    </source>
</evidence>
<protein>
    <submittedName>
        <fullName evidence="2">Oxidoreductase</fullName>
    </submittedName>
</protein>
<proteinExistence type="predicted"/>
<evidence type="ECO:0000259" key="1">
    <source>
        <dbReference type="Pfam" id="PF03358"/>
    </source>
</evidence>
<dbReference type="InterPro" id="IPR029039">
    <property type="entry name" value="Flavoprotein-like_sf"/>
</dbReference>
<evidence type="ECO:0000313" key="3">
    <source>
        <dbReference type="Proteomes" id="UP000321085"/>
    </source>
</evidence>
<dbReference type="PANTHER" id="PTHR30543">
    <property type="entry name" value="CHROMATE REDUCTASE"/>
    <property type="match status" value="1"/>
</dbReference>
<dbReference type="SUPFAM" id="SSF52218">
    <property type="entry name" value="Flavoproteins"/>
    <property type="match status" value="1"/>
</dbReference>
<keyword evidence="3" id="KW-1185">Reference proteome</keyword>
<gene>
    <name evidence="2" type="ORF">MAE02_43190</name>
</gene>
<dbReference type="GO" id="GO:0010181">
    <property type="term" value="F:FMN binding"/>
    <property type="evidence" value="ECO:0007669"/>
    <property type="project" value="TreeGrafter"/>
</dbReference>
<dbReference type="Gene3D" id="3.40.50.360">
    <property type="match status" value="1"/>
</dbReference>